<comment type="caution">
    <text evidence="6">The sequence shown here is derived from an EMBL/GenBank/DDBJ whole genome shotgun (WGS) entry which is preliminary data.</text>
</comment>
<dbReference type="FunFam" id="2.60.40.4380:FF:000002">
    <property type="entry name" value="Translational regulator CsrA"/>
    <property type="match status" value="1"/>
</dbReference>
<dbReference type="InterPro" id="IPR036107">
    <property type="entry name" value="CsrA_sf"/>
</dbReference>
<gene>
    <name evidence="5 6" type="primary">csrA</name>
    <name evidence="6" type="ORF">C4541_01270</name>
</gene>
<comment type="subunit">
    <text evidence="5">Homodimer; the beta-strands of each monomer intercalate to form a hydrophobic core, while the alpha-helices form wings that extend away from the core.</text>
</comment>
<dbReference type="NCBIfam" id="NF002469">
    <property type="entry name" value="PRK01712.1"/>
    <property type="match status" value="1"/>
</dbReference>
<evidence type="ECO:0000313" key="7">
    <source>
        <dbReference type="Proteomes" id="UP000266426"/>
    </source>
</evidence>
<dbReference type="GO" id="GO:0005829">
    <property type="term" value="C:cytosol"/>
    <property type="evidence" value="ECO:0007669"/>
    <property type="project" value="TreeGrafter"/>
</dbReference>
<name>A0A3A4RIT7_9BACT</name>
<dbReference type="PANTHER" id="PTHR34984">
    <property type="entry name" value="CARBON STORAGE REGULATOR"/>
    <property type="match status" value="1"/>
</dbReference>
<evidence type="ECO:0000256" key="1">
    <source>
        <dbReference type="ARBA" id="ARBA00022490"/>
    </source>
</evidence>
<accession>A0A3A4RIT7</accession>
<sequence length="86" mass="9774">MLVLTRKLNESIMIGDVEVKITSLKGDYVKLGVKAPREVPIHRKEIYDLIQQENRAAAQTKLTDISDLSTFFMQEDEAQEAKPAKK</sequence>
<keyword evidence="4 5" id="KW-0694">RNA-binding</keyword>
<dbReference type="GO" id="GO:1902208">
    <property type="term" value="P:regulation of bacterial-type flagellum assembly"/>
    <property type="evidence" value="ECO:0007669"/>
    <property type="project" value="UniProtKB-UniRule"/>
</dbReference>
<dbReference type="GO" id="GO:0044781">
    <property type="term" value="P:bacterial-type flagellum organization"/>
    <property type="evidence" value="ECO:0007669"/>
    <property type="project" value="UniProtKB-KW"/>
</dbReference>
<dbReference type="EMBL" id="QZJZ01000010">
    <property type="protein sequence ID" value="RJP61657.1"/>
    <property type="molecule type" value="Genomic_DNA"/>
</dbReference>
<dbReference type="SUPFAM" id="SSF117130">
    <property type="entry name" value="CsrA-like"/>
    <property type="match status" value="1"/>
</dbReference>
<comment type="function">
    <text evidence="5">A translational regulator that binds mRNA to regulate translation initiation and/or mRNA stability. Usually binds in the 5'-UTR at or near the Shine-Dalgarno sequence preventing ribosome-binding, thus repressing translation. Its main target seems to be the major flagellin gene, while its function is anatagonized by FliW.</text>
</comment>
<proteinExistence type="inferred from homology"/>
<dbReference type="GO" id="GO:0006109">
    <property type="term" value="P:regulation of carbohydrate metabolic process"/>
    <property type="evidence" value="ECO:0007669"/>
    <property type="project" value="InterPro"/>
</dbReference>
<comment type="subcellular location">
    <subcellularLocation>
        <location evidence="5">Cytoplasm</location>
    </subcellularLocation>
</comment>
<evidence type="ECO:0000256" key="2">
    <source>
        <dbReference type="ARBA" id="ARBA00022491"/>
    </source>
</evidence>
<dbReference type="GO" id="GO:0045947">
    <property type="term" value="P:negative regulation of translational initiation"/>
    <property type="evidence" value="ECO:0007669"/>
    <property type="project" value="UniProtKB-UniRule"/>
</dbReference>
<keyword evidence="2 5" id="KW-0678">Repressor</keyword>
<dbReference type="Pfam" id="PF02599">
    <property type="entry name" value="CsrA"/>
    <property type="match status" value="1"/>
</dbReference>
<evidence type="ECO:0000313" key="6">
    <source>
        <dbReference type="EMBL" id="RJP61657.1"/>
    </source>
</evidence>
<keyword evidence="3 5" id="KW-0810">Translation regulation</keyword>
<organism evidence="6 7">
    <name type="scientific">Candidatus Auribacter fodinae</name>
    <dbReference type="NCBI Taxonomy" id="2093366"/>
    <lineage>
        <taxon>Bacteria</taxon>
        <taxon>Pseudomonadati</taxon>
        <taxon>Candidatus Auribacterota</taxon>
        <taxon>Candidatus Auribacteria</taxon>
        <taxon>Candidatus Auribacterales</taxon>
        <taxon>Candidatus Auribacteraceae</taxon>
        <taxon>Candidatus Auribacter</taxon>
    </lineage>
</organism>
<evidence type="ECO:0000256" key="3">
    <source>
        <dbReference type="ARBA" id="ARBA00022845"/>
    </source>
</evidence>
<protein>
    <recommendedName>
        <fullName evidence="5">Translational regulator CsrA</fullName>
    </recommendedName>
</protein>
<reference evidence="6 7" key="1">
    <citation type="journal article" date="2017" name="ISME J.">
        <title>Energy and carbon metabolisms in a deep terrestrial subsurface fluid microbial community.</title>
        <authorList>
            <person name="Momper L."/>
            <person name="Jungbluth S.P."/>
            <person name="Lee M.D."/>
            <person name="Amend J.P."/>
        </authorList>
    </citation>
    <scope>NUCLEOTIDE SEQUENCE [LARGE SCALE GENOMIC DNA]</scope>
    <source>
        <strain evidence="6">SURF_26</strain>
    </source>
</reference>
<keyword evidence="1 5" id="KW-0963">Cytoplasm</keyword>
<dbReference type="InterPro" id="IPR003751">
    <property type="entry name" value="CsrA"/>
</dbReference>
<dbReference type="GO" id="GO:0006402">
    <property type="term" value="P:mRNA catabolic process"/>
    <property type="evidence" value="ECO:0007669"/>
    <property type="project" value="InterPro"/>
</dbReference>
<comment type="similarity">
    <text evidence="5">Belongs to the CsrA/RsmA family.</text>
</comment>
<dbReference type="HAMAP" id="MF_00167">
    <property type="entry name" value="CsrA"/>
    <property type="match status" value="1"/>
</dbReference>
<dbReference type="AlphaFoldDB" id="A0A3A4RIT7"/>
<dbReference type="NCBIfam" id="TIGR00202">
    <property type="entry name" value="csrA"/>
    <property type="match status" value="1"/>
</dbReference>
<evidence type="ECO:0000256" key="4">
    <source>
        <dbReference type="ARBA" id="ARBA00022884"/>
    </source>
</evidence>
<keyword evidence="5" id="KW-1005">Bacterial flagellum biogenesis</keyword>
<dbReference type="PANTHER" id="PTHR34984:SF1">
    <property type="entry name" value="CARBON STORAGE REGULATOR"/>
    <property type="match status" value="1"/>
</dbReference>
<evidence type="ECO:0000256" key="5">
    <source>
        <dbReference type="HAMAP-Rule" id="MF_00167"/>
    </source>
</evidence>
<dbReference type="GO" id="GO:0048027">
    <property type="term" value="F:mRNA 5'-UTR binding"/>
    <property type="evidence" value="ECO:0007669"/>
    <property type="project" value="UniProtKB-UniRule"/>
</dbReference>
<dbReference type="Proteomes" id="UP000266426">
    <property type="component" value="Unassembled WGS sequence"/>
</dbReference>
<dbReference type="Gene3D" id="2.60.40.4380">
    <property type="entry name" value="Translational regulator CsrA"/>
    <property type="match status" value="1"/>
</dbReference>